<evidence type="ECO:0000313" key="1">
    <source>
        <dbReference type="EMBL" id="CAH2051912.1"/>
    </source>
</evidence>
<name>A0AAU9RYA7_THLAR</name>
<dbReference type="EMBL" id="OU466859">
    <property type="protein sequence ID" value="CAH2051912.1"/>
    <property type="molecule type" value="Genomic_DNA"/>
</dbReference>
<keyword evidence="2" id="KW-1185">Reference proteome</keyword>
<evidence type="ECO:0000313" key="2">
    <source>
        <dbReference type="Proteomes" id="UP000836841"/>
    </source>
</evidence>
<proteinExistence type="predicted"/>
<organism evidence="1 2">
    <name type="scientific">Thlaspi arvense</name>
    <name type="common">Field penny-cress</name>
    <dbReference type="NCBI Taxonomy" id="13288"/>
    <lineage>
        <taxon>Eukaryota</taxon>
        <taxon>Viridiplantae</taxon>
        <taxon>Streptophyta</taxon>
        <taxon>Embryophyta</taxon>
        <taxon>Tracheophyta</taxon>
        <taxon>Spermatophyta</taxon>
        <taxon>Magnoliopsida</taxon>
        <taxon>eudicotyledons</taxon>
        <taxon>Gunneridae</taxon>
        <taxon>Pentapetalae</taxon>
        <taxon>rosids</taxon>
        <taxon>malvids</taxon>
        <taxon>Brassicales</taxon>
        <taxon>Brassicaceae</taxon>
        <taxon>Thlaspideae</taxon>
        <taxon>Thlaspi</taxon>
    </lineage>
</organism>
<dbReference type="Proteomes" id="UP000836841">
    <property type="component" value="Chromosome 3"/>
</dbReference>
<sequence length="93" mass="9721">MNNVSGDRIDDGLSTAVAVPASTTVQSRLPLIVPSASTPMGSTIFSTLVTLDLSNRNFAIADVSGFSCFSFDFVFCGGKEFLCGSLGFSVFIP</sequence>
<accession>A0AAU9RYA7</accession>
<dbReference type="AlphaFoldDB" id="A0AAU9RYA7"/>
<protein>
    <submittedName>
        <fullName evidence="1">Uncharacterized protein</fullName>
    </submittedName>
</protein>
<gene>
    <name evidence="1" type="ORF">TAV2_LOCUS10414</name>
</gene>
<reference evidence="1 2" key="1">
    <citation type="submission" date="2022-03" db="EMBL/GenBank/DDBJ databases">
        <authorList>
            <person name="Nunn A."/>
            <person name="Chopra R."/>
            <person name="Nunn A."/>
            <person name="Contreras Garrido A."/>
        </authorList>
    </citation>
    <scope>NUCLEOTIDE SEQUENCE [LARGE SCALE GENOMIC DNA]</scope>
</reference>